<keyword evidence="1" id="KW-0238">DNA-binding</keyword>
<dbReference type="Pfam" id="PF00440">
    <property type="entry name" value="TetR_N"/>
    <property type="match status" value="1"/>
</dbReference>
<gene>
    <name evidence="4" type="ORF">RB614_41480</name>
</gene>
<name>A0ABU0ZVB1_9ACTN</name>
<protein>
    <submittedName>
        <fullName evidence="4">TetR family transcriptional regulator</fullName>
    </submittedName>
</protein>
<dbReference type="SUPFAM" id="SSF48498">
    <property type="entry name" value="Tetracyclin repressor-like, C-terminal domain"/>
    <property type="match status" value="1"/>
</dbReference>
<dbReference type="Gene3D" id="1.10.357.10">
    <property type="entry name" value="Tetracycline Repressor, domain 2"/>
    <property type="match status" value="1"/>
</dbReference>
<dbReference type="EMBL" id="JAVHUY010000067">
    <property type="protein sequence ID" value="MDQ7910980.1"/>
    <property type="molecule type" value="Genomic_DNA"/>
</dbReference>
<dbReference type="InterPro" id="IPR001647">
    <property type="entry name" value="HTH_TetR"/>
</dbReference>
<proteinExistence type="predicted"/>
<reference evidence="4 5" key="1">
    <citation type="submission" date="2023-08" db="EMBL/GenBank/DDBJ databases">
        <title>Phytohabitans sansha sp. nov., isolated from marine sediment.</title>
        <authorList>
            <person name="Zhao Y."/>
            <person name="Yi K."/>
        </authorList>
    </citation>
    <scope>NUCLEOTIDE SEQUENCE [LARGE SCALE GENOMIC DNA]</scope>
    <source>
        <strain evidence="4 5">ZYX-F-186</strain>
    </source>
</reference>
<feature type="region of interest" description="Disordered" evidence="2">
    <location>
        <begin position="177"/>
        <end position="206"/>
    </location>
</feature>
<evidence type="ECO:0000256" key="2">
    <source>
        <dbReference type="SAM" id="MobiDB-lite"/>
    </source>
</evidence>
<evidence type="ECO:0000313" key="4">
    <source>
        <dbReference type="EMBL" id="MDQ7910980.1"/>
    </source>
</evidence>
<evidence type="ECO:0000313" key="5">
    <source>
        <dbReference type="Proteomes" id="UP001230908"/>
    </source>
</evidence>
<dbReference type="InterPro" id="IPR036271">
    <property type="entry name" value="Tet_transcr_reg_TetR-rel_C_sf"/>
</dbReference>
<sequence length="206" mass="21835">MLALAQRIGPANVTFAAAAAEVGLSAATLVQRFGTKRELLLAADKRGIDLWIGALDRSTATSPLARIIEGLVLAVDPVATPEQLANSVAMLQLDLADPDFHAETLRGARTVRARIMRNLDAALAAGELRTGTEIATLATLVETTYHGAMIGWAIHRESTLANWMRDQLDAVLAPHRTANRKTAEAPQLASGSTSARPRAGQRSGGR</sequence>
<organism evidence="4 5">
    <name type="scientific">Phytohabitans maris</name>
    <dbReference type="NCBI Taxonomy" id="3071409"/>
    <lineage>
        <taxon>Bacteria</taxon>
        <taxon>Bacillati</taxon>
        <taxon>Actinomycetota</taxon>
        <taxon>Actinomycetes</taxon>
        <taxon>Micromonosporales</taxon>
        <taxon>Micromonosporaceae</taxon>
    </lineage>
</organism>
<dbReference type="InterPro" id="IPR009057">
    <property type="entry name" value="Homeodomain-like_sf"/>
</dbReference>
<dbReference type="SUPFAM" id="SSF46689">
    <property type="entry name" value="Homeodomain-like"/>
    <property type="match status" value="1"/>
</dbReference>
<dbReference type="RefSeq" id="WP_308718214.1">
    <property type="nucleotide sequence ID" value="NZ_JAVHUY010000067.1"/>
</dbReference>
<evidence type="ECO:0000256" key="1">
    <source>
        <dbReference type="ARBA" id="ARBA00023125"/>
    </source>
</evidence>
<accession>A0ABU0ZVB1</accession>
<comment type="caution">
    <text evidence="4">The sequence shown here is derived from an EMBL/GenBank/DDBJ whole genome shotgun (WGS) entry which is preliminary data.</text>
</comment>
<dbReference type="Proteomes" id="UP001230908">
    <property type="component" value="Unassembled WGS sequence"/>
</dbReference>
<evidence type="ECO:0000259" key="3">
    <source>
        <dbReference type="Pfam" id="PF00440"/>
    </source>
</evidence>
<keyword evidence="5" id="KW-1185">Reference proteome</keyword>
<feature type="domain" description="HTH tetR-type" evidence="3">
    <location>
        <begin position="3"/>
        <end position="43"/>
    </location>
</feature>